<accession>A0A0T6LL34</accession>
<comment type="caution">
    <text evidence="2">The sequence shown here is derived from an EMBL/GenBank/DDBJ whole genome shotgun (WGS) entry which is preliminary data.</text>
</comment>
<organism evidence="2 3">
    <name type="scientific">Wenjunlia vitaminophila</name>
    <name type="common">Streptomyces vitaminophilus</name>
    <dbReference type="NCBI Taxonomy" id="76728"/>
    <lineage>
        <taxon>Bacteria</taxon>
        <taxon>Bacillati</taxon>
        <taxon>Actinomycetota</taxon>
        <taxon>Actinomycetes</taxon>
        <taxon>Kitasatosporales</taxon>
        <taxon>Streptomycetaceae</taxon>
        <taxon>Wenjunlia</taxon>
    </lineage>
</organism>
<evidence type="ECO:0000256" key="1">
    <source>
        <dbReference type="SAM" id="MobiDB-lite"/>
    </source>
</evidence>
<sequence>MVRTTNGADVPPPPFRLGDRVRGVSYVPPERRRWERPEPFEGVVVQVGSGYAGVDARHAYLWTRLADHTERQSLVSETVLVEPAGEDPADGPTGAGVPGPAPVSPG</sequence>
<evidence type="ECO:0000313" key="3">
    <source>
        <dbReference type="Proteomes" id="UP000050867"/>
    </source>
</evidence>
<proteinExistence type="predicted"/>
<dbReference type="OrthoDB" id="4263226at2"/>
<reference evidence="2 3" key="1">
    <citation type="submission" date="2015-10" db="EMBL/GenBank/DDBJ databases">
        <title>Draft genome sequence of pyrrolomycin-producing Streptomyces vitaminophilus.</title>
        <authorList>
            <person name="Graham D.E."/>
            <person name="Mahan K.M."/>
            <person name="Klingeman D.M."/>
            <person name="Hettich R.L."/>
            <person name="Parry R.J."/>
        </authorList>
    </citation>
    <scope>NUCLEOTIDE SEQUENCE [LARGE SCALE GENOMIC DNA]</scope>
    <source>
        <strain evidence="2 3">ATCC 31673</strain>
    </source>
</reference>
<dbReference type="Proteomes" id="UP000050867">
    <property type="component" value="Unassembled WGS sequence"/>
</dbReference>
<dbReference type="EMBL" id="LLZU01000038">
    <property type="protein sequence ID" value="KRV46823.1"/>
    <property type="molecule type" value="Genomic_DNA"/>
</dbReference>
<dbReference type="RefSeq" id="WP_018382526.1">
    <property type="nucleotide sequence ID" value="NZ_LLZU01000038.1"/>
</dbReference>
<feature type="region of interest" description="Disordered" evidence="1">
    <location>
        <begin position="82"/>
        <end position="106"/>
    </location>
</feature>
<dbReference type="eggNOG" id="ENOG5031U2W">
    <property type="taxonomic scope" value="Bacteria"/>
</dbReference>
<dbReference type="AlphaFoldDB" id="A0A0T6LL34"/>
<evidence type="ECO:0000313" key="2">
    <source>
        <dbReference type="EMBL" id="KRV46823.1"/>
    </source>
</evidence>
<protein>
    <submittedName>
        <fullName evidence="2">Uncharacterized protein</fullName>
    </submittedName>
</protein>
<name>A0A0T6LL34_WENVI</name>
<gene>
    <name evidence="2" type="ORF">AQ490_08505</name>
</gene>
<keyword evidence="3" id="KW-1185">Reference proteome</keyword>